<reference evidence="1" key="1">
    <citation type="submission" date="2022-10" db="EMBL/GenBank/DDBJ databases">
        <title>Determination and structural analysis of whole genome sequence of Sarocladium strictum F4-1.</title>
        <authorList>
            <person name="Hu L."/>
            <person name="Jiang Y."/>
        </authorList>
    </citation>
    <scope>NUCLEOTIDE SEQUENCE</scope>
    <source>
        <strain evidence="1">F4-1</strain>
    </source>
</reference>
<proteinExistence type="predicted"/>
<gene>
    <name evidence="1" type="ORF">NLU13_8804</name>
</gene>
<comment type="caution">
    <text evidence="1">The sequence shown here is derived from an EMBL/GenBank/DDBJ whole genome shotgun (WGS) entry which is preliminary data.</text>
</comment>
<evidence type="ECO:0000313" key="2">
    <source>
        <dbReference type="Proteomes" id="UP001175261"/>
    </source>
</evidence>
<accession>A0AA39GA29</accession>
<dbReference type="EMBL" id="JAPDFR010000009">
    <property type="protein sequence ID" value="KAK0382888.1"/>
    <property type="molecule type" value="Genomic_DNA"/>
</dbReference>
<dbReference type="AlphaFoldDB" id="A0AA39GA29"/>
<sequence>MQIVSFHPGLFWQQEWANMGFKDATGFDDSGFSLNYFSLQGNFAVWLATPNAAFLHGRFVWASWDVNELSSGVIRKRIDEDPYYLRITMHGVGP</sequence>
<dbReference type="Proteomes" id="UP001175261">
    <property type="component" value="Unassembled WGS sequence"/>
</dbReference>
<organism evidence="1 2">
    <name type="scientific">Sarocladium strictum</name>
    <name type="common">Black bundle disease fungus</name>
    <name type="synonym">Acremonium strictum</name>
    <dbReference type="NCBI Taxonomy" id="5046"/>
    <lineage>
        <taxon>Eukaryota</taxon>
        <taxon>Fungi</taxon>
        <taxon>Dikarya</taxon>
        <taxon>Ascomycota</taxon>
        <taxon>Pezizomycotina</taxon>
        <taxon>Sordariomycetes</taxon>
        <taxon>Hypocreomycetidae</taxon>
        <taxon>Hypocreales</taxon>
        <taxon>Sarocladiaceae</taxon>
        <taxon>Sarocladium</taxon>
    </lineage>
</organism>
<keyword evidence="2" id="KW-1185">Reference proteome</keyword>
<evidence type="ECO:0000313" key="1">
    <source>
        <dbReference type="EMBL" id="KAK0382888.1"/>
    </source>
</evidence>
<protein>
    <submittedName>
        <fullName evidence="1">Uncharacterized protein</fullName>
    </submittedName>
</protein>
<name>A0AA39GA29_SARSR</name>